<evidence type="ECO:0000256" key="13">
    <source>
        <dbReference type="ARBA" id="ARBA00022967"/>
    </source>
</evidence>
<feature type="transmembrane region" description="Helical" evidence="18">
    <location>
        <begin position="252"/>
        <end position="270"/>
    </location>
</feature>
<feature type="transmembrane region" description="Helical" evidence="18">
    <location>
        <begin position="282"/>
        <end position="304"/>
    </location>
</feature>
<dbReference type="GO" id="GO:0016887">
    <property type="term" value="F:ATP hydrolysis activity"/>
    <property type="evidence" value="ECO:0007669"/>
    <property type="project" value="InterPro"/>
</dbReference>
<evidence type="ECO:0000256" key="15">
    <source>
        <dbReference type="ARBA" id="ARBA00023065"/>
    </source>
</evidence>
<dbReference type="Gene3D" id="2.70.150.10">
    <property type="entry name" value="Calcium-transporting ATPase, cytoplasmic transduction domain A"/>
    <property type="match status" value="1"/>
</dbReference>
<keyword evidence="15" id="KW-0406">Ion transport</keyword>
<dbReference type="SUPFAM" id="SSF56784">
    <property type="entry name" value="HAD-like"/>
    <property type="match status" value="1"/>
</dbReference>
<keyword evidence="7" id="KW-0109">Calcium transport</keyword>
<dbReference type="GO" id="GO:0005391">
    <property type="term" value="F:P-type sodium:potassium-exchanging transporter activity"/>
    <property type="evidence" value="ECO:0007669"/>
    <property type="project" value="TreeGrafter"/>
</dbReference>
<keyword evidence="9" id="KW-0479">Metal-binding</keyword>
<dbReference type="Gene3D" id="1.20.1110.10">
    <property type="entry name" value="Calcium-transporting ATPase, transmembrane domain"/>
    <property type="match status" value="1"/>
</dbReference>
<keyword evidence="11" id="KW-0106">Calcium</keyword>
<evidence type="ECO:0000256" key="16">
    <source>
        <dbReference type="ARBA" id="ARBA00023136"/>
    </source>
</evidence>
<dbReference type="InterPro" id="IPR018303">
    <property type="entry name" value="ATPase_P-typ_P_site"/>
</dbReference>
<evidence type="ECO:0000256" key="14">
    <source>
        <dbReference type="ARBA" id="ARBA00022989"/>
    </source>
</evidence>
<dbReference type="FunFam" id="2.70.150.10:FF:000016">
    <property type="entry name" value="Calcium-transporting P-type ATPase putative"/>
    <property type="match status" value="1"/>
</dbReference>
<dbReference type="SMART" id="SM00831">
    <property type="entry name" value="Cation_ATPase_N"/>
    <property type="match status" value="1"/>
</dbReference>
<dbReference type="GO" id="GO:0036376">
    <property type="term" value="P:sodium ion export across plasma membrane"/>
    <property type="evidence" value="ECO:0007669"/>
    <property type="project" value="TreeGrafter"/>
</dbReference>
<reference evidence="20 21" key="1">
    <citation type="journal article" date="2013" name="Genome Announc.">
        <title>Complete Genome Sequence of Carnobacterium gilichinskyi Strain WN1359T (DSM 27470T).</title>
        <authorList>
            <person name="Leonard M.T."/>
            <person name="Panayotova N."/>
            <person name="Farmerie W.G."/>
            <person name="Triplett E.W."/>
            <person name="Nicholson W.L."/>
        </authorList>
    </citation>
    <scope>NUCLEOTIDE SEQUENCE [LARGE SCALE GENOMIC DNA]</scope>
    <source>
        <strain evidence="20 21">WN1359</strain>
    </source>
</reference>
<dbReference type="Pfam" id="PF13246">
    <property type="entry name" value="Cation_ATPase"/>
    <property type="match status" value="1"/>
</dbReference>
<comment type="catalytic activity">
    <reaction evidence="17">
        <text>Ca(2+)(in) + ATP + H2O = Ca(2+)(out) + ADP + phosphate + H(+)</text>
        <dbReference type="Rhea" id="RHEA:18105"/>
        <dbReference type="ChEBI" id="CHEBI:15377"/>
        <dbReference type="ChEBI" id="CHEBI:15378"/>
        <dbReference type="ChEBI" id="CHEBI:29108"/>
        <dbReference type="ChEBI" id="CHEBI:30616"/>
        <dbReference type="ChEBI" id="CHEBI:43474"/>
        <dbReference type="ChEBI" id="CHEBI:456216"/>
        <dbReference type="EC" id="7.2.2.10"/>
    </reaction>
</comment>
<accession>U5SA67</accession>
<feature type="transmembrane region" description="Helical" evidence="18">
    <location>
        <begin position="861"/>
        <end position="883"/>
    </location>
</feature>
<dbReference type="GO" id="GO:0005886">
    <property type="term" value="C:plasma membrane"/>
    <property type="evidence" value="ECO:0007669"/>
    <property type="project" value="UniProtKB-SubCell"/>
</dbReference>
<comment type="subcellular location">
    <subcellularLocation>
        <location evidence="1">Cell membrane</location>
        <topology evidence="1">Multi-pass membrane protein</topology>
    </subcellularLocation>
</comment>
<dbReference type="eggNOG" id="COG0474">
    <property type="taxonomic scope" value="Bacteria"/>
</dbReference>
<dbReference type="InterPro" id="IPR006068">
    <property type="entry name" value="ATPase_P-typ_cation-transptr_C"/>
</dbReference>
<feature type="transmembrane region" description="Helical" evidence="18">
    <location>
        <begin position="681"/>
        <end position="705"/>
    </location>
</feature>
<feature type="transmembrane region" description="Helical" evidence="18">
    <location>
        <begin position="792"/>
        <end position="810"/>
    </location>
</feature>
<dbReference type="PANTHER" id="PTHR43294:SF21">
    <property type="entry name" value="CATION TRANSPORTING ATPASE"/>
    <property type="match status" value="1"/>
</dbReference>
<dbReference type="KEGG" id="caw:Q783_01215"/>
<dbReference type="InterPro" id="IPR044492">
    <property type="entry name" value="P_typ_ATPase_HD_dom"/>
</dbReference>
<feature type="transmembrane region" description="Helical" evidence="18">
    <location>
        <begin position="88"/>
        <end position="104"/>
    </location>
</feature>
<dbReference type="GO" id="GO:0030007">
    <property type="term" value="P:intracellular potassium ion homeostasis"/>
    <property type="evidence" value="ECO:0007669"/>
    <property type="project" value="TreeGrafter"/>
</dbReference>
<comment type="similarity">
    <text evidence="2">Belongs to the cation transport ATPase (P-type) (TC 3.A.3) family. Type IIA subfamily.</text>
</comment>
<dbReference type="PATRIC" id="fig|1266845.5.peg.213"/>
<evidence type="ECO:0000256" key="5">
    <source>
        <dbReference type="ARBA" id="ARBA00022475"/>
    </source>
</evidence>
<sequence>MMERKQQLKEAFFAQDEETVLKKMEANKKGLTSSEAEKRIAEFGPNELNQGKSKSIFVKFLEQFKDFMILVLLAAALISAIFGDVTDAIIILVVVVLNAILGVYQEAKAEEAIDALKKMSSPEARVKRDGNVVSLKSDQLVPGDVLLLEAGDVVAADLRLFEVASLKIEESALTGESEAVSKDITMIEDEKVGIGDRLNMAFMNSNVTYGRGEGIVVGTGMNTEVGKIADMLATSEETMTPLQENLNRLGKYLTIAILIVAVVMFGVGMFNGREWLDMLLTSISLAVAAIPEGLPAIVTIILALGTQKMAKRKALIRNLPAVETLGSTDIICSDKTGTLTMNKMTIEKVYLNGAIQSNEDDIDLQAPVVRVMTYSNDTQIANDGTLIGDPTETAMVKFALDKGMNVKEELAKEPRVAEVPFESDRKLMSTIHQLPDGKFFVGTKGAPDELLKRCTQIDNKGEIQPLDEKMKETILDMNHDLATQALRVLAMAYKIVDQLPTDVTTEGVEQDLVFAGLTGMIDPEREEAKDAVRVAREAGIRPVMITGDHRDTAEAIARRLGILEEKQQGGVLTGAELDKISDHDFATKVKDYSVYARVSPEHKVRIVKAWQKAGKIVAMTGDGVNDAPALKTADIGIGMGITGTEVSKGASDMVLADDNFSTIVVSVEEGRKVFSNIQKAIQFLLSANLGEVLTLFIATLLGWNILAPVHILWINLVTDTFPAIALGLEPAEADAMKKPPRGRKATFFSNGVLPSLIYQGIFEGGITLFVYWWATHYPAHPNDLHLVHEDALTMAFATLGLLQLFHAFNVKSIKKSLFTVGFFKNKTFNLAILLSAALLSAVILIPGLNDAFSVSSLNINQWLLVLGASISIVPLVEIVKFFMRRFSKNKN</sequence>
<feature type="transmembrane region" description="Helical" evidence="18">
    <location>
        <begin position="711"/>
        <end position="731"/>
    </location>
</feature>
<dbReference type="SFLD" id="SFLDS00003">
    <property type="entry name" value="Haloacid_Dehalogenase"/>
    <property type="match status" value="1"/>
</dbReference>
<dbReference type="STRING" id="1266845.Q783_01215"/>
<dbReference type="InterPro" id="IPR001757">
    <property type="entry name" value="P_typ_ATPase"/>
</dbReference>
<dbReference type="InterPro" id="IPR036412">
    <property type="entry name" value="HAD-like_sf"/>
</dbReference>
<evidence type="ECO:0000256" key="6">
    <source>
        <dbReference type="ARBA" id="ARBA00022553"/>
    </source>
</evidence>
<dbReference type="Gene3D" id="3.40.50.1000">
    <property type="entry name" value="HAD superfamily/HAD-like"/>
    <property type="match status" value="1"/>
</dbReference>
<keyword evidence="6" id="KW-0597">Phosphoprotein</keyword>
<evidence type="ECO:0000259" key="19">
    <source>
        <dbReference type="SMART" id="SM00831"/>
    </source>
</evidence>
<dbReference type="PROSITE" id="PS00154">
    <property type="entry name" value="ATPASE_E1_E2"/>
    <property type="match status" value="1"/>
</dbReference>
<dbReference type="AlphaFoldDB" id="U5SA67"/>
<dbReference type="InterPro" id="IPR008250">
    <property type="entry name" value="ATPase_P-typ_transduc_dom_A_sf"/>
</dbReference>
<dbReference type="GO" id="GO:0005388">
    <property type="term" value="F:P-type calcium transporter activity"/>
    <property type="evidence" value="ECO:0007669"/>
    <property type="project" value="UniProtKB-EC"/>
</dbReference>
<gene>
    <name evidence="20" type="ORF">Q783_01215</name>
</gene>
<keyword evidence="8 18" id="KW-0812">Transmembrane</keyword>
<evidence type="ECO:0000256" key="12">
    <source>
        <dbReference type="ARBA" id="ARBA00022840"/>
    </source>
</evidence>
<evidence type="ECO:0000256" key="10">
    <source>
        <dbReference type="ARBA" id="ARBA00022741"/>
    </source>
</evidence>
<feature type="domain" description="Cation-transporting P-type ATPase N-terminal" evidence="19">
    <location>
        <begin position="11"/>
        <end position="84"/>
    </location>
</feature>
<keyword evidence="13" id="KW-1278">Translocase</keyword>
<dbReference type="Proteomes" id="UP000017469">
    <property type="component" value="Chromosome"/>
</dbReference>
<dbReference type="NCBIfam" id="TIGR01494">
    <property type="entry name" value="ATPase_P-type"/>
    <property type="match status" value="2"/>
</dbReference>
<name>U5SA67_9LACT</name>
<evidence type="ECO:0000256" key="7">
    <source>
        <dbReference type="ARBA" id="ARBA00022568"/>
    </source>
</evidence>
<dbReference type="SFLD" id="SFLDG00002">
    <property type="entry name" value="C1.7:_P-type_atpase_like"/>
    <property type="match status" value="1"/>
</dbReference>
<dbReference type="GO" id="GO:1902600">
    <property type="term" value="P:proton transmembrane transport"/>
    <property type="evidence" value="ECO:0007669"/>
    <property type="project" value="TreeGrafter"/>
</dbReference>
<dbReference type="InterPro" id="IPR023298">
    <property type="entry name" value="ATPase_P-typ_TM_dom_sf"/>
</dbReference>
<dbReference type="SUPFAM" id="SSF81660">
    <property type="entry name" value="Metal cation-transporting ATPase, ATP-binding domain N"/>
    <property type="match status" value="1"/>
</dbReference>
<evidence type="ECO:0000256" key="11">
    <source>
        <dbReference type="ARBA" id="ARBA00022837"/>
    </source>
</evidence>
<organism evidence="20 21">
    <name type="scientific">Carnobacterium inhibens subsp. gilichinskyi</name>
    <dbReference type="NCBI Taxonomy" id="1266845"/>
    <lineage>
        <taxon>Bacteria</taxon>
        <taxon>Bacillati</taxon>
        <taxon>Bacillota</taxon>
        <taxon>Bacilli</taxon>
        <taxon>Lactobacillales</taxon>
        <taxon>Carnobacteriaceae</taxon>
        <taxon>Carnobacterium</taxon>
    </lineage>
</organism>
<evidence type="ECO:0000313" key="21">
    <source>
        <dbReference type="Proteomes" id="UP000017469"/>
    </source>
</evidence>
<dbReference type="GO" id="GO:0046872">
    <property type="term" value="F:metal ion binding"/>
    <property type="evidence" value="ECO:0007669"/>
    <property type="project" value="UniProtKB-KW"/>
</dbReference>
<dbReference type="PANTHER" id="PTHR43294">
    <property type="entry name" value="SODIUM/POTASSIUM-TRANSPORTING ATPASE SUBUNIT ALPHA"/>
    <property type="match status" value="1"/>
</dbReference>
<dbReference type="PRINTS" id="PR00119">
    <property type="entry name" value="CATATPASE"/>
</dbReference>
<dbReference type="GO" id="GO:0006883">
    <property type="term" value="P:intracellular sodium ion homeostasis"/>
    <property type="evidence" value="ECO:0007669"/>
    <property type="project" value="TreeGrafter"/>
</dbReference>
<dbReference type="EC" id="7.2.2.10" evidence="3"/>
<keyword evidence="12" id="KW-0067">ATP-binding</keyword>
<keyword evidence="14 18" id="KW-1133">Transmembrane helix</keyword>
<dbReference type="GO" id="GO:0005524">
    <property type="term" value="F:ATP binding"/>
    <property type="evidence" value="ECO:0007669"/>
    <property type="project" value="UniProtKB-KW"/>
</dbReference>
<evidence type="ECO:0000256" key="17">
    <source>
        <dbReference type="ARBA" id="ARBA00048694"/>
    </source>
</evidence>
<evidence type="ECO:0000256" key="4">
    <source>
        <dbReference type="ARBA" id="ARBA00022448"/>
    </source>
</evidence>
<dbReference type="InterPro" id="IPR050510">
    <property type="entry name" value="Cation_transp_ATPase_P-type"/>
</dbReference>
<evidence type="ECO:0000256" key="3">
    <source>
        <dbReference type="ARBA" id="ARBA00012790"/>
    </source>
</evidence>
<dbReference type="FunFam" id="3.40.50.1000:FF:000028">
    <property type="entry name" value="Calcium-transporting P-type ATPase, putative"/>
    <property type="match status" value="1"/>
</dbReference>
<proteinExistence type="inferred from homology"/>
<dbReference type="EMBL" id="CP006812">
    <property type="protein sequence ID" value="AGY80978.1"/>
    <property type="molecule type" value="Genomic_DNA"/>
</dbReference>
<evidence type="ECO:0000256" key="18">
    <source>
        <dbReference type="SAM" id="Phobius"/>
    </source>
</evidence>
<feature type="transmembrane region" description="Helical" evidence="18">
    <location>
        <begin position="752"/>
        <end position="772"/>
    </location>
</feature>
<dbReference type="SUPFAM" id="SSF81653">
    <property type="entry name" value="Calcium ATPase, transduction domain A"/>
    <property type="match status" value="1"/>
</dbReference>
<evidence type="ECO:0000313" key="20">
    <source>
        <dbReference type="EMBL" id="AGY80978.1"/>
    </source>
</evidence>
<feature type="transmembrane region" description="Helical" evidence="18">
    <location>
        <begin position="830"/>
        <end position="849"/>
    </location>
</feature>
<dbReference type="Pfam" id="PF00689">
    <property type="entry name" value="Cation_ATPase_C"/>
    <property type="match status" value="1"/>
</dbReference>
<evidence type="ECO:0000256" key="1">
    <source>
        <dbReference type="ARBA" id="ARBA00004651"/>
    </source>
</evidence>
<dbReference type="Pfam" id="PF00690">
    <property type="entry name" value="Cation_ATPase_N"/>
    <property type="match status" value="1"/>
</dbReference>
<dbReference type="Pfam" id="PF00122">
    <property type="entry name" value="E1-E2_ATPase"/>
    <property type="match status" value="1"/>
</dbReference>
<dbReference type="SFLD" id="SFLDF00027">
    <property type="entry name" value="p-type_atpase"/>
    <property type="match status" value="1"/>
</dbReference>
<keyword evidence="4" id="KW-0813">Transport</keyword>
<dbReference type="InterPro" id="IPR023299">
    <property type="entry name" value="ATPase_P-typ_cyto_dom_N"/>
</dbReference>
<evidence type="ECO:0000256" key="2">
    <source>
        <dbReference type="ARBA" id="ARBA00005675"/>
    </source>
</evidence>
<evidence type="ECO:0000256" key="8">
    <source>
        <dbReference type="ARBA" id="ARBA00022692"/>
    </source>
</evidence>
<dbReference type="InterPro" id="IPR023214">
    <property type="entry name" value="HAD_sf"/>
</dbReference>
<dbReference type="GO" id="GO:1990573">
    <property type="term" value="P:potassium ion import across plasma membrane"/>
    <property type="evidence" value="ECO:0007669"/>
    <property type="project" value="TreeGrafter"/>
</dbReference>
<dbReference type="CDD" id="cd02089">
    <property type="entry name" value="P-type_ATPase_Ca_prok"/>
    <property type="match status" value="1"/>
</dbReference>
<evidence type="ECO:0000256" key="9">
    <source>
        <dbReference type="ARBA" id="ARBA00022723"/>
    </source>
</evidence>
<dbReference type="SUPFAM" id="SSF81665">
    <property type="entry name" value="Calcium ATPase, transmembrane domain M"/>
    <property type="match status" value="1"/>
</dbReference>
<dbReference type="PRINTS" id="PR00120">
    <property type="entry name" value="HATPASE"/>
</dbReference>
<feature type="transmembrane region" description="Helical" evidence="18">
    <location>
        <begin position="64"/>
        <end position="82"/>
    </location>
</feature>
<dbReference type="InterPro" id="IPR059000">
    <property type="entry name" value="ATPase_P-type_domA"/>
</dbReference>
<keyword evidence="16 18" id="KW-0472">Membrane</keyword>
<keyword evidence="5" id="KW-1003">Cell membrane</keyword>
<keyword evidence="10" id="KW-0547">Nucleotide-binding</keyword>
<dbReference type="FunFam" id="3.40.1110.10:FF:000053">
    <property type="entry name" value="Cation-transporting ATPase, E1-E2 family"/>
    <property type="match status" value="1"/>
</dbReference>
<dbReference type="HOGENOM" id="CLU_002360_3_3_9"/>
<dbReference type="InterPro" id="IPR004014">
    <property type="entry name" value="ATPase_P-typ_cation-transptr_N"/>
</dbReference>
<protein>
    <recommendedName>
        <fullName evidence="3">P-type Ca(2+) transporter</fullName>
        <ecNumber evidence="3">7.2.2.10</ecNumber>
    </recommendedName>
</protein>
<dbReference type="Gene3D" id="3.40.1110.10">
    <property type="entry name" value="Calcium-transporting ATPase, cytoplasmic domain N"/>
    <property type="match status" value="1"/>
</dbReference>